<dbReference type="Gene3D" id="3.60.20.10">
    <property type="entry name" value="Glutamine Phosphoribosylpyrophosphate, subunit 1, domain 1"/>
    <property type="match status" value="1"/>
</dbReference>
<gene>
    <name evidence="2" type="ORF">DILT_LOCUS16745</name>
</gene>
<sequence>MIGQTGFGLADTALVVFSDGRYIGAVLDRNGLRPARYYATTDGMVYMSSEVGVVDLPQIVGVKTKGRLKPGRLLIVDTQAGDLLNDEQLKLEIASRYPIYDWVKEGVSLVA</sequence>
<evidence type="ECO:0000259" key="1">
    <source>
        <dbReference type="Pfam" id="PF00310"/>
    </source>
</evidence>
<proteinExistence type="predicted"/>
<dbReference type="AlphaFoldDB" id="A0A3P7R1L5"/>
<accession>A0A3P7R1L5</accession>
<name>A0A3P7R1L5_DIBLA</name>
<keyword evidence="3" id="KW-1185">Reference proteome</keyword>
<organism evidence="2 3">
    <name type="scientific">Dibothriocephalus latus</name>
    <name type="common">Fish tapeworm</name>
    <name type="synonym">Diphyllobothrium latum</name>
    <dbReference type="NCBI Taxonomy" id="60516"/>
    <lineage>
        <taxon>Eukaryota</taxon>
        <taxon>Metazoa</taxon>
        <taxon>Spiralia</taxon>
        <taxon>Lophotrochozoa</taxon>
        <taxon>Platyhelminthes</taxon>
        <taxon>Cestoda</taxon>
        <taxon>Eucestoda</taxon>
        <taxon>Diphyllobothriidea</taxon>
        <taxon>Diphyllobothriidae</taxon>
        <taxon>Dibothriocephalus</taxon>
    </lineage>
</organism>
<evidence type="ECO:0000313" key="3">
    <source>
        <dbReference type="Proteomes" id="UP000281553"/>
    </source>
</evidence>
<feature type="domain" description="Glutamine amidotransferase type-2" evidence="1">
    <location>
        <begin position="13"/>
        <end position="102"/>
    </location>
</feature>
<dbReference type="OrthoDB" id="4327079at2759"/>
<dbReference type="InterPro" id="IPR017932">
    <property type="entry name" value="GATase_2_dom"/>
</dbReference>
<reference evidence="2 3" key="1">
    <citation type="submission" date="2018-11" db="EMBL/GenBank/DDBJ databases">
        <authorList>
            <consortium name="Pathogen Informatics"/>
        </authorList>
    </citation>
    <scope>NUCLEOTIDE SEQUENCE [LARGE SCALE GENOMIC DNA]</scope>
</reference>
<evidence type="ECO:0000313" key="2">
    <source>
        <dbReference type="EMBL" id="VDN35329.1"/>
    </source>
</evidence>
<dbReference type="SUPFAM" id="SSF56235">
    <property type="entry name" value="N-terminal nucleophile aminohydrolases (Ntn hydrolases)"/>
    <property type="match status" value="1"/>
</dbReference>
<dbReference type="EMBL" id="UYRU01086860">
    <property type="protein sequence ID" value="VDN35329.1"/>
    <property type="molecule type" value="Genomic_DNA"/>
</dbReference>
<dbReference type="Proteomes" id="UP000281553">
    <property type="component" value="Unassembled WGS sequence"/>
</dbReference>
<protein>
    <recommendedName>
        <fullName evidence="1">Glutamine amidotransferase type-2 domain-containing protein</fullName>
    </recommendedName>
</protein>
<dbReference type="InterPro" id="IPR029055">
    <property type="entry name" value="Ntn_hydrolases_N"/>
</dbReference>
<dbReference type="Pfam" id="PF00310">
    <property type="entry name" value="GATase_2"/>
    <property type="match status" value="1"/>
</dbReference>